<gene>
    <name evidence="3" type="ORF">Mkiyose1413_13760</name>
    <name evidence="2" type="ORF">SRL2020028_02840</name>
</gene>
<evidence type="ECO:0000256" key="1">
    <source>
        <dbReference type="SAM" id="MobiDB-lite"/>
    </source>
</evidence>
<dbReference type="EMBL" id="BRXE01000001">
    <property type="protein sequence ID" value="GLB81028.1"/>
    <property type="molecule type" value="Genomic_DNA"/>
</dbReference>
<dbReference type="GeneID" id="83627360"/>
<protein>
    <submittedName>
        <fullName evidence="3">Uncharacterized protein</fullName>
    </submittedName>
</protein>
<dbReference type="SUPFAM" id="SSF159245">
    <property type="entry name" value="AttH-like"/>
    <property type="match status" value="1"/>
</dbReference>
<sequence length="295" mass="31481">MTETLTTEWGQLAHPIRTDHPGAGKPPWKDNAYLAFWDPVNGINGVVHASTSPNAEGRRVRASIAIGGVSAEVAEDPPAGSYETPSIAFDLDGKVTVRSKDLEADLRLVPRGVPADYTAGKIIPELVPGEPLQHFQQAAIVTGSVTVCGTESVVAGVGLRDRTWGYRDESAMFPEYIGLIADLDGEMLTVMKFAHADGSARAEGFLLGEHARTVTDLSQIARDASGLFAAAEITIEGGEHVTLRATRRTGGFWVPMGWERVGPTMSAYDEFLELTTGNGGTGRGLVEQGIIRRLA</sequence>
<dbReference type="Proteomes" id="UP001064782">
    <property type="component" value="Unassembled WGS sequence"/>
</dbReference>
<name>A0A9P3UWS1_9MYCO</name>
<reference evidence="3" key="1">
    <citation type="submission" date="2022-08" db="EMBL/GenBank/DDBJ databases">
        <title>Mycobacterium kiyosense sp. nov., scotochromogenic slow-glowing species isolated from respiratory specimens.</title>
        <authorList>
            <person name="Fukano H."/>
            <person name="Kazumi Y."/>
            <person name="Sakagami N."/>
            <person name="Ato M."/>
            <person name="Mitarai S."/>
            <person name="Hoshino Y."/>
        </authorList>
    </citation>
    <scope>NUCLEOTIDE SEQUENCE</scope>
    <source>
        <strain evidence="3">1413</strain>
        <strain evidence="2">SRL2020-028</strain>
    </source>
</reference>
<keyword evidence="4" id="KW-1185">Reference proteome</keyword>
<dbReference type="RefSeq" id="WP_236977078.1">
    <property type="nucleotide sequence ID" value="NZ_BRXE01000001.1"/>
</dbReference>
<evidence type="ECO:0000313" key="4">
    <source>
        <dbReference type="Proteomes" id="UP001064782"/>
    </source>
</evidence>
<organism evidence="3 4">
    <name type="scientific">Mycobacterium kiyosense</name>
    <dbReference type="NCBI Taxonomy" id="2871094"/>
    <lineage>
        <taxon>Bacteria</taxon>
        <taxon>Bacillati</taxon>
        <taxon>Actinomycetota</taxon>
        <taxon>Actinomycetes</taxon>
        <taxon>Mycobacteriales</taxon>
        <taxon>Mycobacteriaceae</taxon>
        <taxon>Mycobacterium</taxon>
    </lineage>
</organism>
<feature type="region of interest" description="Disordered" evidence="1">
    <location>
        <begin position="1"/>
        <end position="24"/>
    </location>
</feature>
<dbReference type="AlphaFoldDB" id="A0A9P3UWS1"/>
<evidence type="ECO:0000313" key="3">
    <source>
        <dbReference type="EMBL" id="GLD29493.1"/>
    </source>
</evidence>
<proteinExistence type="predicted"/>
<dbReference type="Proteomes" id="UP001165663">
    <property type="component" value="Unassembled WGS sequence"/>
</dbReference>
<evidence type="ECO:0000313" key="2">
    <source>
        <dbReference type="EMBL" id="GLB81028.1"/>
    </source>
</evidence>
<dbReference type="EMBL" id="BRZI01000006">
    <property type="protein sequence ID" value="GLD29493.1"/>
    <property type="molecule type" value="Genomic_DNA"/>
</dbReference>
<comment type="caution">
    <text evidence="3">The sequence shown here is derived from an EMBL/GenBank/DDBJ whole genome shotgun (WGS) entry which is preliminary data.</text>
</comment>
<accession>A0A9P3UWS1</accession>